<name>A0A927IGK3_9BACT</name>
<sequence length="59" mass="6478">MKFANPNEEIAAARDQECLRKFLAGNKTAFAQAFWENAAREACVSENSEPLVVSDSSDV</sequence>
<comment type="caution">
    <text evidence="1">The sequence shown here is derived from an EMBL/GenBank/DDBJ whole genome shotgun (WGS) entry which is preliminary data.</text>
</comment>
<reference evidence="1" key="1">
    <citation type="submission" date="2020-09" db="EMBL/GenBank/DDBJ databases">
        <title>Pelagicoccus enzymogenes sp. nov. with an EPS production, isolated from marine sediment.</title>
        <authorList>
            <person name="Feng X."/>
        </authorList>
    </citation>
    <scope>NUCLEOTIDE SEQUENCE</scope>
    <source>
        <strain evidence="1">NFK12</strain>
    </source>
</reference>
<organism evidence="1 2">
    <name type="scientific">Pelagicoccus enzymogenes</name>
    <dbReference type="NCBI Taxonomy" id="2773457"/>
    <lineage>
        <taxon>Bacteria</taxon>
        <taxon>Pseudomonadati</taxon>
        <taxon>Verrucomicrobiota</taxon>
        <taxon>Opitutia</taxon>
        <taxon>Puniceicoccales</taxon>
        <taxon>Pelagicoccaceae</taxon>
        <taxon>Pelagicoccus</taxon>
    </lineage>
</organism>
<evidence type="ECO:0000313" key="1">
    <source>
        <dbReference type="EMBL" id="MBD5781287.1"/>
    </source>
</evidence>
<gene>
    <name evidence="1" type="ORF">IEN85_17435</name>
</gene>
<dbReference type="EMBL" id="JACYFG010000040">
    <property type="protein sequence ID" value="MBD5781287.1"/>
    <property type="molecule type" value="Genomic_DNA"/>
</dbReference>
<dbReference type="Proteomes" id="UP000622317">
    <property type="component" value="Unassembled WGS sequence"/>
</dbReference>
<protein>
    <submittedName>
        <fullName evidence="1">Uncharacterized protein</fullName>
    </submittedName>
</protein>
<proteinExistence type="predicted"/>
<dbReference type="AlphaFoldDB" id="A0A927IGK3"/>
<keyword evidence="2" id="KW-1185">Reference proteome</keyword>
<accession>A0A927IGK3</accession>
<evidence type="ECO:0000313" key="2">
    <source>
        <dbReference type="Proteomes" id="UP000622317"/>
    </source>
</evidence>
<dbReference type="RefSeq" id="WP_191618386.1">
    <property type="nucleotide sequence ID" value="NZ_JACYFG010000040.1"/>
</dbReference>